<reference evidence="3 4" key="1">
    <citation type="journal article" date="2012" name="J. Bacteriol.">
        <title>Genome sequence of Lactobacillus mucosae LM1, isolated from piglet feces.</title>
        <authorList>
            <person name="Lee J.H."/>
            <person name="Valeriano V.D."/>
            <person name="Shin Y.R."/>
            <person name="Chae J.P."/>
            <person name="Kim G.B."/>
            <person name="Ham J.S."/>
            <person name="Chun J."/>
            <person name="Kang D.K."/>
        </authorList>
    </citation>
    <scope>NUCLEOTIDE SEQUENCE [LARGE SCALE GENOMIC DNA]</scope>
    <source>
        <strain evidence="3 4">LM1</strain>
    </source>
</reference>
<dbReference type="Pfam" id="PF02525">
    <property type="entry name" value="Flavodoxin_2"/>
    <property type="match status" value="1"/>
</dbReference>
<name>A0A0D4CJ51_LIMMU</name>
<dbReference type="AlphaFoldDB" id="A0A0D4CJ51"/>
<dbReference type="Gene3D" id="3.40.50.360">
    <property type="match status" value="1"/>
</dbReference>
<evidence type="ECO:0000259" key="2">
    <source>
        <dbReference type="Pfam" id="PF02525"/>
    </source>
</evidence>
<accession>A0A0D4CJ51</accession>
<evidence type="ECO:0000256" key="1">
    <source>
        <dbReference type="ARBA" id="ARBA00023002"/>
    </source>
</evidence>
<dbReference type="PANTHER" id="PTHR47307:SF1">
    <property type="entry name" value="GLUTATHIONE-REGULATED POTASSIUM-EFFLUX SYSTEM ANCILLARY PROTEIN KEFG"/>
    <property type="match status" value="1"/>
</dbReference>
<evidence type="ECO:0000313" key="3">
    <source>
        <dbReference type="EMBL" id="AJT49950.1"/>
    </source>
</evidence>
<dbReference type="InterPro" id="IPR003680">
    <property type="entry name" value="Flavodoxin_fold"/>
</dbReference>
<dbReference type="PANTHER" id="PTHR47307">
    <property type="entry name" value="GLUTATHIONE-REGULATED POTASSIUM-EFFLUX SYSTEM ANCILLARY PROTEIN KEFG"/>
    <property type="match status" value="1"/>
</dbReference>
<dbReference type="GO" id="GO:0003955">
    <property type="term" value="F:NAD(P)H dehydrogenase (quinone) activity"/>
    <property type="evidence" value="ECO:0007669"/>
    <property type="project" value="TreeGrafter"/>
</dbReference>
<organism evidence="3 4">
    <name type="scientific">Limosilactobacillus mucosae LM1</name>
    <dbReference type="NCBI Taxonomy" id="1130798"/>
    <lineage>
        <taxon>Bacteria</taxon>
        <taxon>Bacillati</taxon>
        <taxon>Bacillota</taxon>
        <taxon>Bacilli</taxon>
        <taxon>Lactobacillales</taxon>
        <taxon>Lactobacillaceae</taxon>
        <taxon>Limosilactobacillus</taxon>
    </lineage>
</organism>
<dbReference type="HOGENOM" id="CLU_058643_0_2_9"/>
<protein>
    <submittedName>
        <fullName evidence="3">NAD(P)H oxidoreductase</fullName>
    </submittedName>
</protein>
<dbReference type="OrthoDB" id="9798454at2"/>
<dbReference type="EMBL" id="CP011013">
    <property type="protein sequence ID" value="AJT49950.1"/>
    <property type="molecule type" value="Genomic_DNA"/>
</dbReference>
<proteinExistence type="predicted"/>
<feature type="domain" description="Flavodoxin-like fold" evidence="2">
    <location>
        <begin position="1"/>
        <end position="155"/>
    </location>
</feature>
<dbReference type="GO" id="GO:0009055">
    <property type="term" value="F:electron transfer activity"/>
    <property type="evidence" value="ECO:0007669"/>
    <property type="project" value="TreeGrafter"/>
</dbReference>
<dbReference type="KEGG" id="lmu:LBLM1_01785"/>
<dbReference type="RefSeq" id="WP_039945901.1">
    <property type="nucleotide sequence ID" value="NZ_CP011013.1"/>
</dbReference>
<keyword evidence="1" id="KW-0560">Oxidoreductase</keyword>
<sequence length="178" mass="20379">MKTVINLFHPNYQYSQVNRAMVDAVKDEIEVRNLAELYPDFNIDIEKEQQVMANADRIVLQFPLQWYSTPALLKHWEDQVFTYGWAYGSQGNALQDKQLLIAVTVGADNYGRDGFVKYTVDELLRPLQATSRLIGMKYMKPFVVMGASSISNAELKNVGPSYRKYLNDETIPVLGDFE</sequence>
<dbReference type="SUPFAM" id="SSF52218">
    <property type="entry name" value="Flavoproteins"/>
    <property type="match status" value="1"/>
</dbReference>
<dbReference type="GO" id="GO:0010181">
    <property type="term" value="F:FMN binding"/>
    <property type="evidence" value="ECO:0007669"/>
    <property type="project" value="TreeGrafter"/>
</dbReference>
<dbReference type="Proteomes" id="UP000003645">
    <property type="component" value="Chromosome"/>
</dbReference>
<dbReference type="InterPro" id="IPR046980">
    <property type="entry name" value="KefG/KefF"/>
</dbReference>
<keyword evidence="4" id="KW-1185">Reference proteome</keyword>
<dbReference type="InterPro" id="IPR029039">
    <property type="entry name" value="Flavoprotein-like_sf"/>
</dbReference>
<gene>
    <name evidence="3" type="ORF">LBLM1_01785</name>
</gene>
<dbReference type="STRING" id="1130798.LBLM1_01785"/>
<evidence type="ECO:0000313" key="4">
    <source>
        <dbReference type="Proteomes" id="UP000003645"/>
    </source>
</evidence>